<comment type="caution">
    <text evidence="1">The sequence shown here is derived from an EMBL/GenBank/DDBJ whole genome shotgun (WGS) entry which is preliminary data.</text>
</comment>
<protein>
    <submittedName>
        <fullName evidence="1">Uncharacterized protein</fullName>
    </submittedName>
</protein>
<sequence>MAYKCEQSKEDGVVNKLPPPKQPHREPGVDTCWYMAGLCALVTFMTSATIRSSGFLYIGMMEEFRVDRGQAAWPICLFGAVSNLAGIVAGPLCQRFGPVPVMYAGSVTMWMGLITSSFSPNISWMTATLGILFGFGSGIVFMMLFVFINQYFDKYKGLALGIMYTGSTSSAFVFPRLLLFLKETYNFRTSVMIFGAIVMHVTAISLVLKEPVWIRRKKHQEKVATQNAKALIFTIESGDMKIIAEKTLTDKPAPDPRSLRYGLTVLKCPMFYVIMVTYIIYNYNFDIFMTTVPDFAVDRGTSVTAAVGLVPLFSITDTVGRLGLPVLADRGYLKRSTLVMINYLLMGLCLLALPWSTSYVSILAICLCVATFVGCGMTMYPAIMAEYVGLERLPISYGIVGTVAGPLFLLKPFLIGKMFFVYRYFRDNIGAYDSLYTLLASALIVLALIWLVVVCAENKKKGTWRLEHKGTLDDSLAAGANRCQFTGEFKTSACPNRTEGPTYYVT</sequence>
<name>A0ACB8D8B1_DERSI</name>
<reference evidence="1" key="1">
    <citation type="submission" date="2020-05" db="EMBL/GenBank/DDBJ databases">
        <title>Large-scale comparative analyses of tick genomes elucidate their genetic diversity and vector capacities.</title>
        <authorList>
            <person name="Jia N."/>
            <person name="Wang J."/>
            <person name="Shi W."/>
            <person name="Du L."/>
            <person name="Sun Y."/>
            <person name="Zhan W."/>
            <person name="Jiang J."/>
            <person name="Wang Q."/>
            <person name="Zhang B."/>
            <person name="Ji P."/>
            <person name="Sakyi L.B."/>
            <person name="Cui X."/>
            <person name="Yuan T."/>
            <person name="Jiang B."/>
            <person name="Yang W."/>
            <person name="Lam T.T.-Y."/>
            <person name="Chang Q."/>
            <person name="Ding S."/>
            <person name="Wang X."/>
            <person name="Zhu J."/>
            <person name="Ruan X."/>
            <person name="Zhao L."/>
            <person name="Wei J."/>
            <person name="Que T."/>
            <person name="Du C."/>
            <person name="Cheng J."/>
            <person name="Dai P."/>
            <person name="Han X."/>
            <person name="Huang E."/>
            <person name="Gao Y."/>
            <person name="Liu J."/>
            <person name="Shao H."/>
            <person name="Ye R."/>
            <person name="Li L."/>
            <person name="Wei W."/>
            <person name="Wang X."/>
            <person name="Wang C."/>
            <person name="Yang T."/>
            <person name="Huo Q."/>
            <person name="Li W."/>
            <person name="Guo W."/>
            <person name="Chen H."/>
            <person name="Zhou L."/>
            <person name="Ni X."/>
            <person name="Tian J."/>
            <person name="Zhou Y."/>
            <person name="Sheng Y."/>
            <person name="Liu T."/>
            <person name="Pan Y."/>
            <person name="Xia L."/>
            <person name="Li J."/>
            <person name="Zhao F."/>
            <person name="Cao W."/>
        </authorList>
    </citation>
    <scope>NUCLEOTIDE SEQUENCE</scope>
    <source>
        <strain evidence="1">Dsil-2018</strain>
    </source>
</reference>
<keyword evidence="2" id="KW-1185">Reference proteome</keyword>
<evidence type="ECO:0000313" key="2">
    <source>
        <dbReference type="Proteomes" id="UP000821865"/>
    </source>
</evidence>
<accession>A0ACB8D8B1</accession>
<evidence type="ECO:0000313" key="1">
    <source>
        <dbReference type="EMBL" id="KAH7960568.1"/>
    </source>
</evidence>
<dbReference type="EMBL" id="CM023472">
    <property type="protein sequence ID" value="KAH7960568.1"/>
    <property type="molecule type" value="Genomic_DNA"/>
</dbReference>
<proteinExistence type="predicted"/>
<dbReference type="Proteomes" id="UP000821865">
    <property type="component" value="Chromosome 3"/>
</dbReference>
<gene>
    <name evidence="1" type="ORF">HPB49_021204</name>
</gene>
<organism evidence="1 2">
    <name type="scientific">Dermacentor silvarum</name>
    <name type="common">Tick</name>
    <dbReference type="NCBI Taxonomy" id="543639"/>
    <lineage>
        <taxon>Eukaryota</taxon>
        <taxon>Metazoa</taxon>
        <taxon>Ecdysozoa</taxon>
        <taxon>Arthropoda</taxon>
        <taxon>Chelicerata</taxon>
        <taxon>Arachnida</taxon>
        <taxon>Acari</taxon>
        <taxon>Parasitiformes</taxon>
        <taxon>Ixodida</taxon>
        <taxon>Ixodoidea</taxon>
        <taxon>Ixodidae</taxon>
        <taxon>Rhipicephalinae</taxon>
        <taxon>Dermacentor</taxon>
    </lineage>
</organism>